<organism evidence="7 8">
    <name type="scientific">Cyprinus carpio carpio</name>
    <dbReference type="NCBI Taxonomy" id="630221"/>
    <lineage>
        <taxon>Eukaryota</taxon>
        <taxon>Metazoa</taxon>
        <taxon>Chordata</taxon>
        <taxon>Craniata</taxon>
        <taxon>Vertebrata</taxon>
        <taxon>Euteleostomi</taxon>
        <taxon>Actinopterygii</taxon>
        <taxon>Neopterygii</taxon>
        <taxon>Teleostei</taxon>
        <taxon>Ostariophysi</taxon>
        <taxon>Cypriniformes</taxon>
        <taxon>Cyprinidae</taxon>
        <taxon>Cyprininae</taxon>
        <taxon>Cyprinus</taxon>
    </lineage>
</organism>
<dbReference type="Pfam" id="PF07686">
    <property type="entry name" value="V-set"/>
    <property type="match status" value="2"/>
</dbReference>
<evidence type="ECO:0000313" key="7">
    <source>
        <dbReference type="Ensembl" id="ENSCCRP00000171997.1"/>
    </source>
</evidence>
<reference evidence="7" key="2">
    <citation type="submission" date="2025-09" db="UniProtKB">
        <authorList>
            <consortium name="Ensembl"/>
        </authorList>
    </citation>
    <scope>IDENTIFICATION</scope>
</reference>
<dbReference type="PROSITE" id="PS50835">
    <property type="entry name" value="IG_LIKE"/>
    <property type="match status" value="1"/>
</dbReference>
<protein>
    <recommendedName>
        <fullName evidence="6">Ig-like domain-containing protein</fullName>
    </recommendedName>
</protein>
<dbReference type="Gene3D" id="2.60.40.10">
    <property type="entry name" value="Immunoglobulins"/>
    <property type="match status" value="3"/>
</dbReference>
<dbReference type="SUPFAM" id="SSF48726">
    <property type="entry name" value="Immunoglobulin"/>
    <property type="match status" value="2"/>
</dbReference>
<keyword evidence="8" id="KW-1185">Reference proteome</keyword>
<evidence type="ECO:0000259" key="6">
    <source>
        <dbReference type="PROSITE" id="PS50835"/>
    </source>
</evidence>
<comment type="subcellular location">
    <subcellularLocation>
        <location evidence="1">Membrane</location>
    </subcellularLocation>
</comment>
<dbReference type="Proteomes" id="UP001108240">
    <property type="component" value="Unplaced"/>
</dbReference>
<dbReference type="InterPro" id="IPR007110">
    <property type="entry name" value="Ig-like_dom"/>
</dbReference>
<accession>A0A9J8CPG5</accession>
<dbReference type="AlphaFoldDB" id="A0A9J8CPG5"/>
<keyword evidence="3" id="KW-0472">Membrane</keyword>
<dbReference type="PANTHER" id="PTHR12080:SF59">
    <property type="entry name" value="HEPATIC AND GLIAL CELL ADHESION MOLECULE"/>
    <property type="match status" value="1"/>
</dbReference>
<evidence type="ECO:0000256" key="1">
    <source>
        <dbReference type="ARBA" id="ARBA00004370"/>
    </source>
</evidence>
<dbReference type="GeneTree" id="ENSGT01030000235097"/>
<dbReference type="PANTHER" id="PTHR12080">
    <property type="entry name" value="SIGNALING LYMPHOCYTIC ACTIVATION MOLECULE"/>
    <property type="match status" value="1"/>
</dbReference>
<feature type="signal peptide" evidence="5">
    <location>
        <begin position="1"/>
        <end position="25"/>
    </location>
</feature>
<dbReference type="SMART" id="SM00409">
    <property type="entry name" value="IG"/>
    <property type="match status" value="2"/>
</dbReference>
<evidence type="ECO:0000256" key="3">
    <source>
        <dbReference type="ARBA" id="ARBA00023136"/>
    </source>
</evidence>
<dbReference type="InterPro" id="IPR003599">
    <property type="entry name" value="Ig_sub"/>
</dbReference>
<evidence type="ECO:0000256" key="4">
    <source>
        <dbReference type="ARBA" id="ARBA00023180"/>
    </source>
</evidence>
<evidence type="ECO:0000256" key="2">
    <source>
        <dbReference type="ARBA" id="ARBA00022729"/>
    </source>
</evidence>
<dbReference type="InterPro" id="IPR015631">
    <property type="entry name" value="CD2/SLAM_rcpt"/>
</dbReference>
<feature type="domain" description="Ig-like" evidence="6">
    <location>
        <begin position="251"/>
        <end position="305"/>
    </location>
</feature>
<dbReference type="InterPro" id="IPR013783">
    <property type="entry name" value="Ig-like_fold"/>
</dbReference>
<proteinExistence type="predicted"/>
<dbReference type="GO" id="GO:0016020">
    <property type="term" value="C:membrane"/>
    <property type="evidence" value="ECO:0007669"/>
    <property type="project" value="UniProtKB-SubCell"/>
</dbReference>
<evidence type="ECO:0000313" key="8">
    <source>
        <dbReference type="Proteomes" id="UP001108240"/>
    </source>
</evidence>
<reference evidence="7" key="1">
    <citation type="submission" date="2025-08" db="UniProtKB">
        <authorList>
            <consortium name="Ensembl"/>
        </authorList>
    </citation>
    <scope>IDENTIFICATION</scope>
</reference>
<dbReference type="InterPro" id="IPR036179">
    <property type="entry name" value="Ig-like_dom_sf"/>
</dbReference>
<sequence length="319" mass="36464">MNIFQESRCSILGVLLVFFLQGSCADPDVEVHKAVGDSLELIADYPKKDLEVLWRYNDTTFAEYRNDDFQKVKSELFNRLKMNKNNINVTVTDLTLQDSGIFSVVAESKSEMYKTKVFVLHVHGSCADPDVEVHKAVGDSLELIADYPKKDLKVQWRYNQIAFAEYQNDDFQKVKSELFNNRLKMNKNNISVTVTDLTLQDSGRFSIVAESKSEQYKSKHFVLHVHDLIREVKIEDSYFWLQSKNLCMFHLRCVASGDQNLSYSWISPQTQGPQLNINLSLTESATLSCTANNTVSVKYTTKTVVCTDKSEVQQFCVKS</sequence>
<name>A0A9J8CPG5_CYPCA</name>
<evidence type="ECO:0000256" key="5">
    <source>
        <dbReference type="SAM" id="SignalP"/>
    </source>
</evidence>
<feature type="chain" id="PRO_5039891634" description="Ig-like domain-containing protein" evidence="5">
    <location>
        <begin position="26"/>
        <end position="319"/>
    </location>
</feature>
<dbReference type="GO" id="GO:0005911">
    <property type="term" value="C:cell-cell junction"/>
    <property type="evidence" value="ECO:0007669"/>
    <property type="project" value="TreeGrafter"/>
</dbReference>
<dbReference type="InterPro" id="IPR013106">
    <property type="entry name" value="Ig_V-set"/>
</dbReference>
<keyword evidence="4" id="KW-0325">Glycoprotein</keyword>
<dbReference type="Ensembl" id="ENSCCRT00000113700.1">
    <property type="protein sequence ID" value="ENSCCRP00000171997.1"/>
    <property type="gene ID" value="ENSCCRG00000072448.1"/>
</dbReference>
<keyword evidence="2 5" id="KW-0732">Signal</keyword>